<organism evidence="1 2">
    <name type="scientific">Chara braunii</name>
    <name type="common">Braun's stonewort</name>
    <dbReference type="NCBI Taxonomy" id="69332"/>
    <lineage>
        <taxon>Eukaryota</taxon>
        <taxon>Viridiplantae</taxon>
        <taxon>Streptophyta</taxon>
        <taxon>Charophyceae</taxon>
        <taxon>Charales</taxon>
        <taxon>Characeae</taxon>
        <taxon>Chara</taxon>
    </lineage>
</organism>
<reference evidence="1 2" key="1">
    <citation type="journal article" date="2018" name="Cell">
        <title>The Chara Genome: Secondary Complexity and Implications for Plant Terrestrialization.</title>
        <authorList>
            <person name="Nishiyama T."/>
            <person name="Sakayama H."/>
            <person name="Vries J.D."/>
            <person name="Buschmann H."/>
            <person name="Saint-Marcoux D."/>
            <person name="Ullrich K.K."/>
            <person name="Haas F.B."/>
            <person name="Vanderstraeten L."/>
            <person name="Becker D."/>
            <person name="Lang D."/>
            <person name="Vosolsobe S."/>
            <person name="Rombauts S."/>
            <person name="Wilhelmsson P.K.I."/>
            <person name="Janitza P."/>
            <person name="Kern R."/>
            <person name="Heyl A."/>
            <person name="Rumpler F."/>
            <person name="Villalobos L.I.A.C."/>
            <person name="Clay J.M."/>
            <person name="Skokan R."/>
            <person name="Toyoda A."/>
            <person name="Suzuki Y."/>
            <person name="Kagoshima H."/>
            <person name="Schijlen E."/>
            <person name="Tajeshwar N."/>
            <person name="Catarino B."/>
            <person name="Hetherington A.J."/>
            <person name="Saltykova A."/>
            <person name="Bonnot C."/>
            <person name="Breuninger H."/>
            <person name="Symeonidi A."/>
            <person name="Radhakrishnan G.V."/>
            <person name="Van Nieuwerburgh F."/>
            <person name="Deforce D."/>
            <person name="Chang C."/>
            <person name="Karol K.G."/>
            <person name="Hedrich R."/>
            <person name="Ulvskov P."/>
            <person name="Glockner G."/>
            <person name="Delwiche C.F."/>
            <person name="Petrasek J."/>
            <person name="Van de Peer Y."/>
            <person name="Friml J."/>
            <person name="Beilby M."/>
            <person name="Dolan L."/>
            <person name="Kohara Y."/>
            <person name="Sugano S."/>
            <person name="Fujiyama A."/>
            <person name="Delaux P.-M."/>
            <person name="Quint M."/>
            <person name="TheiBen G."/>
            <person name="Hagemann M."/>
            <person name="Harholt J."/>
            <person name="Dunand C."/>
            <person name="Zachgo S."/>
            <person name="Langdale J."/>
            <person name="Maumus F."/>
            <person name="Straeten D.V.D."/>
            <person name="Gould S.B."/>
            <person name="Rensing S.A."/>
        </authorList>
    </citation>
    <scope>NUCLEOTIDE SEQUENCE [LARGE SCALE GENOMIC DNA]</scope>
    <source>
        <strain evidence="1 2">S276</strain>
    </source>
</reference>
<dbReference type="AlphaFoldDB" id="A0A388M2P9"/>
<dbReference type="Proteomes" id="UP000265515">
    <property type="component" value="Unassembled WGS sequence"/>
</dbReference>
<comment type="caution">
    <text evidence="1">The sequence shown here is derived from an EMBL/GenBank/DDBJ whole genome shotgun (WGS) entry which is preliminary data.</text>
</comment>
<gene>
    <name evidence="1" type="ORF">CBR_g48378</name>
</gene>
<proteinExistence type="predicted"/>
<dbReference type="EMBL" id="BFEA01000693">
    <property type="protein sequence ID" value="GBG88759.1"/>
    <property type="molecule type" value="Genomic_DNA"/>
</dbReference>
<protein>
    <submittedName>
        <fullName evidence="1">Uncharacterized protein</fullName>
    </submittedName>
</protein>
<accession>A0A388M2P9</accession>
<sequence>MEVMWKQVFLEGGIMNLLCTLHCWMCPACWIPRERFVAKPRESIAGLSSSRKARLLKICESFLPRGCYGVPNIRRMAHHLKARGSDLPSIRHADGPA</sequence>
<name>A0A388M2P9_CHABU</name>
<evidence type="ECO:0000313" key="1">
    <source>
        <dbReference type="EMBL" id="GBG88759.1"/>
    </source>
</evidence>
<keyword evidence="2" id="KW-1185">Reference proteome</keyword>
<evidence type="ECO:0000313" key="2">
    <source>
        <dbReference type="Proteomes" id="UP000265515"/>
    </source>
</evidence>
<dbReference type="Gramene" id="GBG88759">
    <property type="protein sequence ID" value="GBG88759"/>
    <property type="gene ID" value="CBR_g48378"/>
</dbReference>